<keyword evidence="1" id="KW-0812">Transmembrane</keyword>
<proteinExistence type="predicted"/>
<sequence>MKRDNIVIINEFLVTQVNHWTLFAVAVVITLFFQEFPQLWMSPLTLPEIWAFCGLLPFFLFLVREKAHRFWVFCLLHLAGAGGVFLLSGILPGENAGSRIIAGAVSIFYFVHSLYLHFSPRGCGWDSKYPVPVLAALPMAALFLQHYRGISSMDRYFIVCFIAVIGMYLISYYLESYLNFLDLNTQTTGYLPEREMFRSGIRLVLLYTAGTGLLLICTANYEWLSVILKTLQNLVRQILRFLVSLLPKSEVTNEPLIQEAVPGQGMMEMPEPGESFWLWDLLAVIAQIAVIVFLAVICYKAVRRGIQYLREHFKRERIEVSGADDVVFDVREKCDVDSRKRKRGMQQVLQAFTPSERIRRYFKKRVLSEKKLFGQEENPAGLSQYTARECADKIGIPSLAVLYEKARYSKEGAAPEDVKKMKQALRNGE</sequence>
<evidence type="ECO:0000313" key="3">
    <source>
        <dbReference type="Proteomes" id="UP000824265"/>
    </source>
</evidence>
<accession>A0A9D1R541</accession>
<evidence type="ECO:0008006" key="4">
    <source>
        <dbReference type="Google" id="ProtNLM"/>
    </source>
</evidence>
<feature type="transmembrane region" description="Helical" evidence="1">
    <location>
        <begin position="39"/>
        <end position="63"/>
    </location>
</feature>
<feature type="transmembrane region" description="Helical" evidence="1">
    <location>
        <begin position="70"/>
        <end position="91"/>
    </location>
</feature>
<keyword evidence="1" id="KW-1133">Transmembrane helix</keyword>
<reference evidence="2" key="1">
    <citation type="journal article" date="2021" name="PeerJ">
        <title>Extensive microbial diversity within the chicken gut microbiome revealed by metagenomics and culture.</title>
        <authorList>
            <person name="Gilroy R."/>
            <person name="Ravi A."/>
            <person name="Getino M."/>
            <person name="Pursley I."/>
            <person name="Horton D.L."/>
            <person name="Alikhan N.F."/>
            <person name="Baker D."/>
            <person name="Gharbi K."/>
            <person name="Hall N."/>
            <person name="Watson M."/>
            <person name="Adriaenssens E.M."/>
            <person name="Foster-Nyarko E."/>
            <person name="Jarju S."/>
            <person name="Secka A."/>
            <person name="Antonio M."/>
            <person name="Oren A."/>
            <person name="Chaudhuri R.R."/>
            <person name="La Ragione R."/>
            <person name="Hildebrand F."/>
            <person name="Pallen M.J."/>
        </authorList>
    </citation>
    <scope>NUCLEOTIDE SEQUENCE</scope>
    <source>
        <strain evidence="2">CHK195-6426</strain>
    </source>
</reference>
<feature type="transmembrane region" description="Helical" evidence="1">
    <location>
        <begin position="12"/>
        <end position="33"/>
    </location>
</feature>
<feature type="transmembrane region" description="Helical" evidence="1">
    <location>
        <begin position="276"/>
        <end position="302"/>
    </location>
</feature>
<name>A0A9D1R541_9FIRM</name>
<dbReference type="AlphaFoldDB" id="A0A9D1R541"/>
<dbReference type="Proteomes" id="UP000824265">
    <property type="component" value="Unassembled WGS sequence"/>
</dbReference>
<feature type="transmembrane region" description="Helical" evidence="1">
    <location>
        <begin position="203"/>
        <end position="221"/>
    </location>
</feature>
<dbReference type="EMBL" id="DXGH01000032">
    <property type="protein sequence ID" value="HIW81035.1"/>
    <property type="molecule type" value="Genomic_DNA"/>
</dbReference>
<protein>
    <recommendedName>
        <fullName evidence="4">DUF4129 domain-containing protein</fullName>
    </recommendedName>
</protein>
<evidence type="ECO:0000313" key="2">
    <source>
        <dbReference type="EMBL" id="HIW81035.1"/>
    </source>
</evidence>
<evidence type="ECO:0000256" key="1">
    <source>
        <dbReference type="SAM" id="Phobius"/>
    </source>
</evidence>
<feature type="transmembrane region" description="Helical" evidence="1">
    <location>
        <begin position="129"/>
        <end position="150"/>
    </location>
</feature>
<dbReference type="RefSeq" id="WP_318704283.1">
    <property type="nucleotide sequence ID" value="NZ_CALWMU010000024.1"/>
</dbReference>
<keyword evidence="1" id="KW-0472">Membrane</keyword>
<feature type="transmembrane region" description="Helical" evidence="1">
    <location>
        <begin position="97"/>
        <end position="117"/>
    </location>
</feature>
<comment type="caution">
    <text evidence="2">The sequence shown here is derived from an EMBL/GenBank/DDBJ whole genome shotgun (WGS) entry which is preliminary data.</text>
</comment>
<gene>
    <name evidence="2" type="ORF">H9742_05810</name>
</gene>
<reference evidence="2" key="2">
    <citation type="submission" date="2021-04" db="EMBL/GenBank/DDBJ databases">
        <authorList>
            <person name="Gilroy R."/>
        </authorList>
    </citation>
    <scope>NUCLEOTIDE SEQUENCE</scope>
    <source>
        <strain evidence="2">CHK195-6426</strain>
    </source>
</reference>
<organism evidence="2 3">
    <name type="scientific">Candidatus Acetatifactor stercoripullorum</name>
    <dbReference type="NCBI Taxonomy" id="2838414"/>
    <lineage>
        <taxon>Bacteria</taxon>
        <taxon>Bacillati</taxon>
        <taxon>Bacillota</taxon>
        <taxon>Clostridia</taxon>
        <taxon>Lachnospirales</taxon>
        <taxon>Lachnospiraceae</taxon>
        <taxon>Acetatifactor</taxon>
    </lineage>
</organism>
<feature type="transmembrane region" description="Helical" evidence="1">
    <location>
        <begin position="156"/>
        <end position="174"/>
    </location>
</feature>